<evidence type="ECO:0000313" key="3">
    <source>
        <dbReference type="Proteomes" id="UP000009881"/>
    </source>
</evidence>
<dbReference type="AlphaFoldDB" id="K9HE88"/>
<gene>
    <name evidence="2" type="ORF">C882_1940</name>
</gene>
<dbReference type="eggNOG" id="COG5342">
    <property type="taxonomic scope" value="Bacteria"/>
</dbReference>
<evidence type="ECO:0000256" key="1">
    <source>
        <dbReference type="SAM" id="SignalP"/>
    </source>
</evidence>
<proteinExistence type="predicted"/>
<keyword evidence="3" id="KW-1185">Reference proteome</keyword>
<protein>
    <submittedName>
        <fullName evidence="2">Uncharacterized protein</fullName>
    </submittedName>
</protein>
<dbReference type="Proteomes" id="UP000009881">
    <property type="component" value="Unassembled WGS sequence"/>
</dbReference>
<dbReference type="OrthoDB" id="9814802at2"/>
<sequence>MTLRKFFPAFGLSAMAAAVLGLAVAAAPQPAAAQGAGQPGKIGNADIGQTYGDWTGACETVPGGARECYIFQTVQQGQGGQPIMSLKVGTFLENNQPAILADLPTGIMIQPGAMFAVDGGQEARVPYQICTPGLCRAIVPLNDQMLSKMKAGASLNVSFVTAAGQKVSADASLSGFTAGWGSVSQ</sequence>
<evidence type="ECO:0000313" key="2">
    <source>
        <dbReference type="EMBL" id="EKV27011.1"/>
    </source>
</evidence>
<keyword evidence="1" id="KW-0732">Signal</keyword>
<feature type="chain" id="PRO_5003931655" evidence="1">
    <location>
        <begin position="34"/>
        <end position="185"/>
    </location>
</feature>
<dbReference type="Gene3D" id="2.60.40.1880">
    <property type="entry name" value="Invasion associated locus B (IalB) protein"/>
    <property type="match status" value="1"/>
</dbReference>
<dbReference type="InterPro" id="IPR010642">
    <property type="entry name" value="Invasion_prot_B"/>
</dbReference>
<dbReference type="Pfam" id="PF06776">
    <property type="entry name" value="IalB"/>
    <property type="match status" value="1"/>
</dbReference>
<feature type="signal peptide" evidence="1">
    <location>
        <begin position="1"/>
        <end position="33"/>
    </location>
</feature>
<dbReference type="EMBL" id="ANHY01000021">
    <property type="protein sequence ID" value="EKV27011.1"/>
    <property type="molecule type" value="Genomic_DNA"/>
</dbReference>
<organism evidence="2 3">
    <name type="scientific">Caenispirillum salinarum AK4</name>
    <dbReference type="NCBI Taxonomy" id="1238182"/>
    <lineage>
        <taxon>Bacteria</taxon>
        <taxon>Pseudomonadati</taxon>
        <taxon>Pseudomonadota</taxon>
        <taxon>Alphaproteobacteria</taxon>
        <taxon>Rhodospirillales</taxon>
        <taxon>Novispirillaceae</taxon>
        <taxon>Caenispirillum</taxon>
    </lineage>
</organism>
<comment type="caution">
    <text evidence="2">The sequence shown here is derived from an EMBL/GenBank/DDBJ whole genome shotgun (WGS) entry which is preliminary data.</text>
</comment>
<dbReference type="InterPro" id="IPR038696">
    <property type="entry name" value="IalB_sf"/>
</dbReference>
<reference evidence="2 3" key="1">
    <citation type="journal article" date="2013" name="Genome Announc.">
        <title>Draft Genome Sequence of an Alphaproteobacterium, Caenispirillum salinarum AK4(T), Isolated from a Solar Saltern.</title>
        <authorList>
            <person name="Khatri I."/>
            <person name="Singh A."/>
            <person name="Korpole S."/>
            <person name="Pinnaka A.K."/>
            <person name="Subramanian S."/>
        </authorList>
    </citation>
    <scope>NUCLEOTIDE SEQUENCE [LARGE SCALE GENOMIC DNA]</scope>
    <source>
        <strain evidence="2 3">AK4</strain>
    </source>
</reference>
<accession>K9HE88</accession>
<dbReference type="RefSeq" id="WP_009542336.1">
    <property type="nucleotide sequence ID" value="NZ_ANHY01000021.1"/>
</dbReference>
<name>K9HE88_9PROT</name>